<dbReference type="PANTHER" id="PTHR11640">
    <property type="entry name" value="NEPHRIN"/>
    <property type="match status" value="1"/>
</dbReference>
<sequence length="1031" mass="118446">MRIICKAVNRIGASISEPYKISVRYAPVILQFSNEPWIVLYEEPSTIVCHAIGNPTPSIYWIDQHGQIISIAPIIKTTGVVYTRHSESVRLSCDAISNPPPMNVFWYRKSNKISSNLIKSKYVNHNDLFRTMNSVTKYSSNYNRSKDRLHWLSPMLQINSVTIDDAGIYVCAAENTIKLKNNEPFVYRREIPGLPIPSIEWLWSPNSCKTKSSDLITPIPFKPKFSNNEDQLLINLTDTFVDAFYYCLVQNDYGNAISDPVSITVQEEPQIIEQPNIDNVLNPSFNSIPSPYLRCVAHGKPAPQINWFHDNSIIRTTSTTMNSIRTTSELIWGYNESLNNIQTKCQSFHIMNEGSYTCQAINNFGYEYSNPVHIILKSNPPPHEIIWYYITFQTFDRYLNSFYKNQYMKSLCQQQQQQLPHDQLTLVAMQKKNQLNVNQNNKIKNVHIELLTGNKVKSILKDYYVTMNVTSMDSLYLTNLVWMEFNSVLKFGVYLSYIINDEGCQQCTPETPKNIEVKEITWDKLTLSWIPGFDGGYEQTIVIQFLKVLHKDQSTTVNNLPKSVFINHVPRLPIYQQCQISGLTPNTIYTFVIYGKNYLGHGKRSKEYTITTKELIFPKLNINYNQNNFIQLNFSHRNDSQLFCIKTDYLQINHRNWSTFIDTCQSSMDYNRFIISKNKEISMDHIEIDPFINNNNNNNGGHIDSKLQLRHPVKTNSTQIEHNLDDDVDDEDDDNSKIEYAQANSDDPNPLKVMKKSKKYNYKQSLILHNLTQNDNFSNQTIHGGHNHQSSLGVKLQKDQHIAYRIWICVRNQTDICHEEKLLSENSLFNSNLSHFKMSVIICIIFIILYVKRHQSTNIPNIPLIHDKDKFSIQSNHDLFVNMNKLNGSLPQSNQTILNHTLNETKMKLSTSSLTISESTPSTIIPITCDITTHNSISLLSMNSNLHNSMVKSSTIELTPTIIEYRPTTMNFSPNSINQFNISSTCSLIPLTTNHLYNNDSLSSIPKCIVDSSSIIIIPAKTINLQCTNEI</sequence>
<reference evidence="8 9" key="1">
    <citation type="journal article" date="2019" name="PLoS Pathog.">
        <title>Genome sequence of the bovine parasite Schistosoma bovis Tanzania.</title>
        <authorList>
            <person name="Oey H."/>
            <person name="Zakrzewski M."/>
            <person name="Gobert G."/>
            <person name="Gravermann K."/>
            <person name="Stoye J."/>
            <person name="Jones M."/>
            <person name="Mcmanus D."/>
            <person name="Krause L."/>
        </authorList>
    </citation>
    <scope>NUCLEOTIDE SEQUENCE [LARGE SCALE GENOMIC DNA]</scope>
    <source>
        <strain evidence="8 9">TAN1997</strain>
    </source>
</reference>
<dbReference type="EMBL" id="QMKO01001459">
    <property type="protein sequence ID" value="RTG90141.1"/>
    <property type="molecule type" value="Genomic_DNA"/>
</dbReference>
<dbReference type="GO" id="GO:0050839">
    <property type="term" value="F:cell adhesion molecule binding"/>
    <property type="evidence" value="ECO:0007669"/>
    <property type="project" value="TreeGrafter"/>
</dbReference>
<evidence type="ECO:0000256" key="5">
    <source>
        <dbReference type="ARBA" id="ARBA00023319"/>
    </source>
</evidence>
<keyword evidence="4" id="KW-0325">Glycoprotein</keyword>
<dbReference type="PANTHER" id="PTHR11640:SF31">
    <property type="entry name" value="IRREGULAR CHIASM C-ROUGHEST PROTEIN-RELATED"/>
    <property type="match status" value="1"/>
</dbReference>
<dbReference type="SMART" id="SM00406">
    <property type="entry name" value="IGv"/>
    <property type="match status" value="1"/>
</dbReference>
<dbReference type="SUPFAM" id="SSF48726">
    <property type="entry name" value="Immunoglobulin"/>
    <property type="match status" value="3"/>
</dbReference>
<dbReference type="InterPro" id="IPR036179">
    <property type="entry name" value="Ig-like_dom_sf"/>
</dbReference>
<feature type="domain" description="Ig-like" evidence="6">
    <location>
        <begin position="73"/>
        <end position="192"/>
    </location>
</feature>
<dbReference type="GO" id="GO:0098609">
    <property type="term" value="P:cell-cell adhesion"/>
    <property type="evidence" value="ECO:0007669"/>
    <property type="project" value="TreeGrafter"/>
</dbReference>
<dbReference type="GO" id="GO:0005886">
    <property type="term" value="C:plasma membrane"/>
    <property type="evidence" value="ECO:0007669"/>
    <property type="project" value="TreeGrafter"/>
</dbReference>
<dbReference type="InterPro" id="IPR013783">
    <property type="entry name" value="Ig-like_fold"/>
</dbReference>
<keyword evidence="3" id="KW-1015">Disulfide bond</keyword>
<dbReference type="SMART" id="SM00408">
    <property type="entry name" value="IGc2"/>
    <property type="match status" value="2"/>
</dbReference>
<dbReference type="AlphaFoldDB" id="A0A430QR27"/>
<keyword evidence="9" id="KW-1185">Reference proteome</keyword>
<dbReference type="Pfam" id="PF13927">
    <property type="entry name" value="Ig_3"/>
    <property type="match status" value="1"/>
</dbReference>
<dbReference type="PROSITE" id="PS50853">
    <property type="entry name" value="FN3"/>
    <property type="match status" value="1"/>
</dbReference>
<proteinExistence type="predicted"/>
<dbReference type="Proteomes" id="UP000290809">
    <property type="component" value="Unassembled WGS sequence"/>
</dbReference>
<evidence type="ECO:0000256" key="1">
    <source>
        <dbReference type="ARBA" id="ARBA00004479"/>
    </source>
</evidence>
<dbReference type="STRING" id="6184.A0A430QR27"/>
<dbReference type="InterPro" id="IPR036116">
    <property type="entry name" value="FN3_sf"/>
</dbReference>
<dbReference type="SMART" id="SM00409">
    <property type="entry name" value="IG"/>
    <property type="match status" value="1"/>
</dbReference>
<dbReference type="SUPFAM" id="SSF49265">
    <property type="entry name" value="Fibronectin type III"/>
    <property type="match status" value="1"/>
</dbReference>
<organism evidence="8 9">
    <name type="scientific">Schistosoma bovis</name>
    <name type="common">Blood fluke</name>
    <dbReference type="NCBI Taxonomy" id="6184"/>
    <lineage>
        <taxon>Eukaryota</taxon>
        <taxon>Metazoa</taxon>
        <taxon>Spiralia</taxon>
        <taxon>Lophotrochozoa</taxon>
        <taxon>Platyhelminthes</taxon>
        <taxon>Trematoda</taxon>
        <taxon>Digenea</taxon>
        <taxon>Strigeidida</taxon>
        <taxon>Schistosomatoidea</taxon>
        <taxon>Schistosomatidae</taxon>
        <taxon>Schistosoma</taxon>
    </lineage>
</organism>
<evidence type="ECO:0000313" key="8">
    <source>
        <dbReference type="EMBL" id="RTG90141.1"/>
    </source>
</evidence>
<keyword evidence="2" id="KW-0472">Membrane</keyword>
<accession>A0A430QR27</accession>
<dbReference type="GO" id="GO:0005911">
    <property type="term" value="C:cell-cell junction"/>
    <property type="evidence" value="ECO:0007669"/>
    <property type="project" value="TreeGrafter"/>
</dbReference>
<name>A0A430QR27_SCHBO</name>
<dbReference type="SMART" id="SM00060">
    <property type="entry name" value="FN3"/>
    <property type="match status" value="1"/>
</dbReference>
<dbReference type="CDD" id="cd00096">
    <property type="entry name" value="Ig"/>
    <property type="match status" value="2"/>
</dbReference>
<dbReference type="InterPro" id="IPR003599">
    <property type="entry name" value="Ig_sub"/>
</dbReference>
<gene>
    <name evidence="8" type="ORF">DC041_0002534</name>
</gene>
<protein>
    <submittedName>
        <fullName evidence="8">Uncharacterized protein</fullName>
    </submittedName>
</protein>
<evidence type="ECO:0000256" key="3">
    <source>
        <dbReference type="ARBA" id="ARBA00023157"/>
    </source>
</evidence>
<evidence type="ECO:0000313" key="9">
    <source>
        <dbReference type="Proteomes" id="UP000290809"/>
    </source>
</evidence>
<comment type="subcellular location">
    <subcellularLocation>
        <location evidence="1">Membrane</location>
        <topology evidence="1">Single-pass type I membrane protein</topology>
    </subcellularLocation>
</comment>
<dbReference type="Pfam" id="PF00041">
    <property type="entry name" value="fn3"/>
    <property type="match status" value="1"/>
</dbReference>
<dbReference type="InterPro" id="IPR007110">
    <property type="entry name" value="Ig-like_dom"/>
</dbReference>
<evidence type="ECO:0000256" key="4">
    <source>
        <dbReference type="ARBA" id="ARBA00023180"/>
    </source>
</evidence>
<comment type="caution">
    <text evidence="8">The sequence shown here is derived from an EMBL/GenBank/DDBJ whole genome shotgun (WGS) entry which is preliminary data.</text>
</comment>
<evidence type="ECO:0000256" key="2">
    <source>
        <dbReference type="ARBA" id="ARBA00023136"/>
    </source>
</evidence>
<feature type="domain" description="Fibronectin type-III" evidence="7">
    <location>
        <begin position="511"/>
        <end position="615"/>
    </location>
</feature>
<dbReference type="InterPro" id="IPR013106">
    <property type="entry name" value="Ig_V-set"/>
</dbReference>
<dbReference type="InterPro" id="IPR003961">
    <property type="entry name" value="FN3_dom"/>
</dbReference>
<dbReference type="PROSITE" id="PS50835">
    <property type="entry name" value="IG_LIKE"/>
    <property type="match status" value="2"/>
</dbReference>
<feature type="domain" description="Ig-like" evidence="6">
    <location>
        <begin position="269"/>
        <end position="363"/>
    </location>
</feature>
<dbReference type="InterPro" id="IPR051275">
    <property type="entry name" value="Cell_adhesion_signaling"/>
</dbReference>
<keyword evidence="5" id="KW-0393">Immunoglobulin domain</keyword>
<dbReference type="InterPro" id="IPR003598">
    <property type="entry name" value="Ig_sub2"/>
</dbReference>
<evidence type="ECO:0000259" key="7">
    <source>
        <dbReference type="PROSITE" id="PS50853"/>
    </source>
</evidence>
<evidence type="ECO:0000259" key="6">
    <source>
        <dbReference type="PROSITE" id="PS50835"/>
    </source>
</evidence>
<dbReference type="CDD" id="cd00063">
    <property type="entry name" value="FN3"/>
    <property type="match status" value="1"/>
</dbReference>
<dbReference type="Gene3D" id="2.60.40.10">
    <property type="entry name" value="Immunoglobulins"/>
    <property type="match status" value="3"/>
</dbReference>